<name>A0A8H4RAU0_9HELO</name>
<dbReference type="GO" id="GO:0004674">
    <property type="term" value="F:protein serine/threonine kinase activity"/>
    <property type="evidence" value="ECO:0007669"/>
    <property type="project" value="TreeGrafter"/>
</dbReference>
<feature type="domain" description="Protein kinase" evidence="1">
    <location>
        <begin position="104"/>
        <end position="478"/>
    </location>
</feature>
<accession>A0A8H4RAU0</accession>
<protein>
    <recommendedName>
        <fullName evidence="1">Protein kinase domain-containing protein</fullName>
    </recommendedName>
</protein>
<dbReference type="SUPFAM" id="SSF56112">
    <property type="entry name" value="Protein kinase-like (PK-like)"/>
    <property type="match status" value="1"/>
</dbReference>
<comment type="caution">
    <text evidence="2">The sequence shown here is derived from an EMBL/GenBank/DDBJ whole genome shotgun (WGS) entry which is preliminary data.</text>
</comment>
<evidence type="ECO:0000313" key="2">
    <source>
        <dbReference type="EMBL" id="KAF4625921.1"/>
    </source>
</evidence>
<dbReference type="Proteomes" id="UP000566819">
    <property type="component" value="Unassembled WGS sequence"/>
</dbReference>
<dbReference type="PROSITE" id="PS50011">
    <property type="entry name" value="PROTEIN_KINASE_DOM"/>
    <property type="match status" value="1"/>
</dbReference>
<dbReference type="AlphaFoldDB" id="A0A8H4RAU0"/>
<evidence type="ECO:0000313" key="3">
    <source>
        <dbReference type="Proteomes" id="UP000566819"/>
    </source>
</evidence>
<proteinExistence type="predicted"/>
<evidence type="ECO:0000259" key="1">
    <source>
        <dbReference type="PROSITE" id="PS50011"/>
    </source>
</evidence>
<dbReference type="InterPro" id="IPR000719">
    <property type="entry name" value="Prot_kinase_dom"/>
</dbReference>
<dbReference type="PANTHER" id="PTHR24359:SF37">
    <property type="entry name" value="PROTEIN KINASE DOMAIN-CONTAINING PROTEIN"/>
    <property type="match status" value="1"/>
</dbReference>
<keyword evidence="3" id="KW-1185">Reference proteome</keyword>
<dbReference type="EMBL" id="JAAMPI010001265">
    <property type="protein sequence ID" value="KAF4625921.1"/>
    <property type="molecule type" value="Genomic_DNA"/>
</dbReference>
<dbReference type="OrthoDB" id="1046782at2759"/>
<reference evidence="2 3" key="1">
    <citation type="submission" date="2020-03" db="EMBL/GenBank/DDBJ databases">
        <title>Draft Genome Sequence of Cudoniella acicularis.</title>
        <authorList>
            <person name="Buettner E."/>
            <person name="Kellner H."/>
        </authorList>
    </citation>
    <scope>NUCLEOTIDE SEQUENCE [LARGE SCALE GENOMIC DNA]</scope>
    <source>
        <strain evidence="2 3">DSM 108380</strain>
    </source>
</reference>
<sequence length="478" mass="54165">MDELDITTELNQPLLSLLTPGRPKKYVQFVENEEIVGASVDQTHSNHGLLRETGAKLTVEVIHSSNKQSASDIQFIGSESDSDETTDSEDYSYEINKLSQISIVNSRPTPYDGSGGRLQKQLHDIVLSTRLAAEVPEKAGFVPRQQLLTIMNEVSVAKELSKIERSFRKRLQFWRSISSPNTIQRKAEIICARHSLEMTLTDNRELVIKSFRKVFAILLLIERPGTIGRFIDEEVYDVDLPLRKVPRKKNSKAFSLCRRDGSDSSLKCFEGWNRATLERFERSQWRVMAPFFSGGEKKKVKHYTLEPDEILPFTYRECASTGAHGEVFKMARQCEGIAEGLNRIHHHETTSRSSIFVSNSTAIRRPATPTNPGPGRIAREPRFVFGRHGDIKPTNLLWFPNPRDSKDKGTIKISDSGTGEFSAINFAPSKSSSVSHSPRYRPPECDLPDPAIDNSYDVWTLSCLYLEFITWFVLEVRV</sequence>
<dbReference type="PANTHER" id="PTHR24359">
    <property type="entry name" value="SERINE/THREONINE-PROTEIN KINASE SBK1"/>
    <property type="match status" value="1"/>
</dbReference>
<dbReference type="GO" id="GO:0005524">
    <property type="term" value="F:ATP binding"/>
    <property type="evidence" value="ECO:0007669"/>
    <property type="project" value="InterPro"/>
</dbReference>
<gene>
    <name evidence="2" type="ORF">G7Y89_g12242</name>
</gene>
<organism evidence="2 3">
    <name type="scientific">Cudoniella acicularis</name>
    <dbReference type="NCBI Taxonomy" id="354080"/>
    <lineage>
        <taxon>Eukaryota</taxon>
        <taxon>Fungi</taxon>
        <taxon>Dikarya</taxon>
        <taxon>Ascomycota</taxon>
        <taxon>Pezizomycotina</taxon>
        <taxon>Leotiomycetes</taxon>
        <taxon>Helotiales</taxon>
        <taxon>Tricladiaceae</taxon>
        <taxon>Cudoniella</taxon>
    </lineage>
</organism>
<dbReference type="InterPro" id="IPR011009">
    <property type="entry name" value="Kinase-like_dom_sf"/>
</dbReference>
<dbReference type="Gene3D" id="1.10.510.10">
    <property type="entry name" value="Transferase(Phosphotransferase) domain 1"/>
    <property type="match status" value="1"/>
</dbReference>